<protein>
    <recommendedName>
        <fullName evidence="1">FAR1 domain-containing protein</fullName>
    </recommendedName>
</protein>
<dbReference type="PANTHER" id="PTHR46328">
    <property type="entry name" value="FAR-RED IMPAIRED RESPONSIVE (FAR1) FAMILY PROTEIN-RELATED"/>
    <property type="match status" value="1"/>
</dbReference>
<dbReference type="InterPro" id="IPR004330">
    <property type="entry name" value="FAR1_DNA_bnd_dom"/>
</dbReference>
<dbReference type="PANTHER" id="PTHR46328:SF27">
    <property type="entry name" value="OS12G0287500 PROTEIN"/>
    <property type="match status" value="1"/>
</dbReference>
<evidence type="ECO:0000313" key="2">
    <source>
        <dbReference type="EMBL" id="PAN46781.1"/>
    </source>
</evidence>
<dbReference type="Proteomes" id="UP000243499">
    <property type="component" value="Chromosome 9"/>
</dbReference>
<feature type="domain" description="FAR1" evidence="1">
    <location>
        <begin position="31"/>
        <end position="118"/>
    </location>
</feature>
<dbReference type="EMBL" id="CM008054">
    <property type="protein sequence ID" value="PAN46781.1"/>
    <property type="molecule type" value="Genomic_DNA"/>
</dbReference>
<gene>
    <name evidence="2" type="ORF">PAHAL_9G214100</name>
</gene>
<organism evidence="2">
    <name type="scientific">Panicum hallii</name>
    <dbReference type="NCBI Taxonomy" id="206008"/>
    <lineage>
        <taxon>Eukaryota</taxon>
        <taxon>Viridiplantae</taxon>
        <taxon>Streptophyta</taxon>
        <taxon>Embryophyta</taxon>
        <taxon>Tracheophyta</taxon>
        <taxon>Spermatophyta</taxon>
        <taxon>Magnoliopsida</taxon>
        <taxon>Liliopsida</taxon>
        <taxon>Poales</taxon>
        <taxon>Poaceae</taxon>
        <taxon>PACMAD clade</taxon>
        <taxon>Panicoideae</taxon>
        <taxon>Panicodae</taxon>
        <taxon>Paniceae</taxon>
        <taxon>Panicinae</taxon>
        <taxon>Panicum</taxon>
        <taxon>Panicum sect. Panicum</taxon>
    </lineage>
</organism>
<dbReference type="AlphaFoldDB" id="A0A2S3ILD2"/>
<accession>A0A2S3ILD2</accession>
<sequence>MEANGYVSLEEIEEYNYVANQTFNTKEDFFKFYDAYALHKGFSVRKDKVSYKPSTKEVIWRRFVCSCEGYRMEKHFETTDQKRQPRALTRCECNARLDVQRSASNGIWYVIDFVDVHTEGLMILKKRRQWSFGLVGFVHARLWK</sequence>
<dbReference type="Gramene" id="PAN46781">
    <property type="protein sequence ID" value="PAN46781"/>
    <property type="gene ID" value="PAHAL_9G214100"/>
</dbReference>
<evidence type="ECO:0000259" key="1">
    <source>
        <dbReference type="Pfam" id="PF03101"/>
    </source>
</evidence>
<reference evidence="2" key="1">
    <citation type="submission" date="2018-04" db="EMBL/GenBank/DDBJ databases">
        <title>WGS assembly of Panicum hallii.</title>
        <authorList>
            <person name="Lovell J."/>
            <person name="Jenkins J."/>
            <person name="Lowry D."/>
            <person name="Mamidi S."/>
            <person name="Sreedasyam A."/>
            <person name="Weng X."/>
            <person name="Barry K."/>
            <person name="Bonette J."/>
            <person name="Campitelli B."/>
            <person name="Daum C."/>
            <person name="Gordon S."/>
            <person name="Gould B."/>
            <person name="Lipzen A."/>
            <person name="Macqueen A."/>
            <person name="Palacio-Mejia J."/>
            <person name="Plott C."/>
            <person name="Shakirov E."/>
            <person name="Shu S."/>
            <person name="Yoshinaga Y."/>
            <person name="Zane M."/>
            <person name="Rokhsar D."/>
            <person name="Grimwood J."/>
            <person name="Schmutz J."/>
            <person name="Juenger T."/>
        </authorList>
    </citation>
    <scope>NUCLEOTIDE SEQUENCE [LARGE SCALE GENOMIC DNA]</scope>
    <source>
        <strain evidence="2">FIL2</strain>
    </source>
</reference>
<proteinExistence type="predicted"/>
<dbReference type="Pfam" id="PF03101">
    <property type="entry name" value="FAR1"/>
    <property type="match status" value="1"/>
</dbReference>
<name>A0A2S3ILD2_9POAL</name>